<sequence length="365" mass="40729">AGYLFRYLVAVGSLSYSLTRRGRRFLPMDPSEGDDPVHINAVCSPLEWEMERPRPSSELGQAQDRLFFYGCNATGQRMVVCFSRFKNQVAELWLCLYAADGCTYTLPCTFTLDRSDGNTFTALGLRLECLAANRRWRLAFNGTLRKSIPGDSDKADTTEAHVKFGFIWSTVSHTLEQPVELSCALLAESFAKLPTPEMLAQIDSFLLENDSYDQGGMMSGEVTLEGNSAEWNLWGSKVRTRGAIVEDTRAEDHHFGFLENGNIYHVVHTDKYGGAEGLYYGSLYAPEMRMLPIDYGLIRTQDLISGSFLRMYIGSGSIQLSIHARHKSAALTFGNEESACEVQVAAADLECDQMHGKGFTIRVQR</sequence>
<organism evidence="1 2">
    <name type="scientific">Ixodes persulcatus</name>
    <name type="common">Taiga tick</name>
    <dbReference type="NCBI Taxonomy" id="34615"/>
    <lineage>
        <taxon>Eukaryota</taxon>
        <taxon>Metazoa</taxon>
        <taxon>Ecdysozoa</taxon>
        <taxon>Arthropoda</taxon>
        <taxon>Chelicerata</taxon>
        <taxon>Arachnida</taxon>
        <taxon>Acari</taxon>
        <taxon>Parasitiformes</taxon>
        <taxon>Ixodida</taxon>
        <taxon>Ixodoidea</taxon>
        <taxon>Ixodidae</taxon>
        <taxon>Ixodinae</taxon>
        <taxon>Ixodes</taxon>
    </lineage>
</organism>
<proteinExistence type="predicted"/>
<accession>A0AC60P6W5</accession>
<gene>
    <name evidence="1" type="ORF">HPB47_007722</name>
</gene>
<evidence type="ECO:0000313" key="1">
    <source>
        <dbReference type="EMBL" id="KAG0415109.1"/>
    </source>
</evidence>
<dbReference type="EMBL" id="JABSTQ010011110">
    <property type="protein sequence ID" value="KAG0415109.1"/>
    <property type="molecule type" value="Genomic_DNA"/>
</dbReference>
<reference evidence="1 2" key="1">
    <citation type="journal article" date="2020" name="Cell">
        <title>Large-Scale Comparative Analyses of Tick Genomes Elucidate Their Genetic Diversity and Vector Capacities.</title>
        <authorList>
            <consortium name="Tick Genome and Microbiome Consortium (TIGMIC)"/>
            <person name="Jia N."/>
            <person name="Wang J."/>
            <person name="Shi W."/>
            <person name="Du L."/>
            <person name="Sun Y."/>
            <person name="Zhan W."/>
            <person name="Jiang J.F."/>
            <person name="Wang Q."/>
            <person name="Zhang B."/>
            <person name="Ji P."/>
            <person name="Bell-Sakyi L."/>
            <person name="Cui X.M."/>
            <person name="Yuan T.T."/>
            <person name="Jiang B.G."/>
            <person name="Yang W.F."/>
            <person name="Lam T.T."/>
            <person name="Chang Q.C."/>
            <person name="Ding S.J."/>
            <person name="Wang X.J."/>
            <person name="Zhu J.G."/>
            <person name="Ruan X.D."/>
            <person name="Zhao L."/>
            <person name="Wei J.T."/>
            <person name="Ye R.Z."/>
            <person name="Que T.C."/>
            <person name="Du C.H."/>
            <person name="Zhou Y.H."/>
            <person name="Cheng J.X."/>
            <person name="Dai P.F."/>
            <person name="Guo W.B."/>
            <person name="Han X.H."/>
            <person name="Huang E.J."/>
            <person name="Li L.F."/>
            <person name="Wei W."/>
            <person name="Gao Y.C."/>
            <person name="Liu J.Z."/>
            <person name="Shao H.Z."/>
            <person name="Wang X."/>
            <person name="Wang C.C."/>
            <person name="Yang T.C."/>
            <person name="Huo Q.B."/>
            <person name="Li W."/>
            <person name="Chen H.Y."/>
            <person name="Chen S.E."/>
            <person name="Zhou L.G."/>
            <person name="Ni X.B."/>
            <person name="Tian J.H."/>
            <person name="Sheng Y."/>
            <person name="Liu T."/>
            <person name="Pan Y.S."/>
            <person name="Xia L.Y."/>
            <person name="Li J."/>
            <person name="Zhao F."/>
            <person name="Cao W.C."/>
        </authorList>
    </citation>
    <scope>NUCLEOTIDE SEQUENCE [LARGE SCALE GENOMIC DNA]</scope>
    <source>
        <strain evidence="1">Iper-2018</strain>
    </source>
</reference>
<evidence type="ECO:0000313" key="2">
    <source>
        <dbReference type="Proteomes" id="UP000805193"/>
    </source>
</evidence>
<name>A0AC60P6W5_IXOPE</name>
<comment type="caution">
    <text evidence="1">The sequence shown here is derived from an EMBL/GenBank/DDBJ whole genome shotgun (WGS) entry which is preliminary data.</text>
</comment>
<feature type="non-terminal residue" evidence="1">
    <location>
        <position position="1"/>
    </location>
</feature>
<keyword evidence="2" id="KW-1185">Reference proteome</keyword>
<protein>
    <submittedName>
        <fullName evidence="1">Uncharacterized protein</fullName>
    </submittedName>
</protein>
<dbReference type="Proteomes" id="UP000805193">
    <property type="component" value="Unassembled WGS sequence"/>
</dbReference>